<reference evidence="1 2" key="1">
    <citation type="journal article" date="2016" name="Mol. Biol. Evol.">
        <title>Genome-Wide Survey of Gut Fungi (Harpellales) Reveals the First Horizontally Transferred Ubiquitin Gene from a Mosquito Host.</title>
        <authorList>
            <person name="Wang Y."/>
            <person name="White M.M."/>
            <person name="Kvist S."/>
            <person name="Moncalvo J.M."/>
        </authorList>
    </citation>
    <scope>NUCLEOTIDE SEQUENCE [LARGE SCALE GENOMIC DNA]</scope>
    <source>
        <strain evidence="1 2">ALG-7-W6</strain>
    </source>
</reference>
<keyword evidence="2" id="KW-1185">Reference proteome</keyword>
<dbReference type="Proteomes" id="UP000187455">
    <property type="component" value="Unassembled WGS sequence"/>
</dbReference>
<protein>
    <submittedName>
        <fullName evidence="1">Uncharacterized protein</fullName>
    </submittedName>
</protein>
<organism evidence="1 2">
    <name type="scientific">Smittium mucronatum</name>
    <dbReference type="NCBI Taxonomy" id="133383"/>
    <lineage>
        <taxon>Eukaryota</taxon>
        <taxon>Fungi</taxon>
        <taxon>Fungi incertae sedis</taxon>
        <taxon>Zoopagomycota</taxon>
        <taxon>Kickxellomycotina</taxon>
        <taxon>Harpellomycetes</taxon>
        <taxon>Harpellales</taxon>
        <taxon>Legeriomycetaceae</taxon>
        <taxon>Smittium</taxon>
    </lineage>
</organism>
<dbReference type="EMBL" id="LSSL01006422">
    <property type="protein sequence ID" value="OLY78442.1"/>
    <property type="molecule type" value="Genomic_DNA"/>
</dbReference>
<proteinExistence type="predicted"/>
<comment type="caution">
    <text evidence="1">The sequence shown here is derived from an EMBL/GenBank/DDBJ whole genome shotgun (WGS) entry which is preliminary data.</text>
</comment>
<evidence type="ECO:0000313" key="2">
    <source>
        <dbReference type="Proteomes" id="UP000187455"/>
    </source>
</evidence>
<gene>
    <name evidence="1" type="ORF">AYI68_g7509</name>
</gene>
<dbReference type="AlphaFoldDB" id="A0A1R0GNH8"/>
<accession>A0A1R0GNH8</accession>
<sequence>MATAFDLFPFSTKRLVRYDEEASAQKIPFRAPPIEYPTDEQQEDNSRALPESFGGSILSLIEENHRRGKGPVLRFLQQSVLYTKENRGTKSISGFEEAQHIRTGKKF</sequence>
<name>A0A1R0GNH8_9FUNG</name>
<evidence type="ECO:0000313" key="1">
    <source>
        <dbReference type="EMBL" id="OLY78442.1"/>
    </source>
</evidence>